<evidence type="ECO:0000313" key="2">
    <source>
        <dbReference type="Proteomes" id="UP000005778"/>
    </source>
</evidence>
<keyword evidence="2" id="KW-1185">Reference proteome</keyword>
<organism evidence="1 2">
    <name type="scientific">Desulfobacter postgatei 2ac9</name>
    <dbReference type="NCBI Taxonomy" id="879212"/>
    <lineage>
        <taxon>Bacteria</taxon>
        <taxon>Pseudomonadati</taxon>
        <taxon>Thermodesulfobacteriota</taxon>
        <taxon>Desulfobacteria</taxon>
        <taxon>Desulfobacterales</taxon>
        <taxon>Desulfobacteraceae</taxon>
        <taxon>Desulfobacter</taxon>
    </lineage>
</organism>
<reference evidence="1 2" key="1">
    <citation type="submission" date="2011-09" db="EMBL/GenBank/DDBJ databases">
        <authorList>
            <consortium name="US DOE Joint Genome Institute (JGI-PGF)"/>
            <person name="Lucas S."/>
            <person name="Han J."/>
            <person name="Lapidus A."/>
            <person name="Cheng J.-F."/>
            <person name="Goodwin L."/>
            <person name="Pitluck S."/>
            <person name="Peters L."/>
            <person name="Land M.L."/>
            <person name="Hauser L."/>
            <person name="Orellana R."/>
            <person name="Lovley D."/>
            <person name="Woyke T.J."/>
        </authorList>
    </citation>
    <scope>NUCLEOTIDE SEQUENCE [LARGE SCALE GENOMIC DNA]</scope>
    <source>
        <strain evidence="1 2">2ac9</strain>
    </source>
</reference>
<dbReference type="OrthoDB" id="9794260at2"/>
<sequence length="88" mass="10011">MTNDDEDKLEKTIRVIRQYIEDFPRAADNLLGIANWWFEDDQFRPSIKLVEKALAHLINEGSIVDKKSVGGEVIYVKAPTPADGPREL</sequence>
<evidence type="ECO:0000313" key="1">
    <source>
        <dbReference type="EMBL" id="EIM65452.1"/>
    </source>
</evidence>
<name>I5B7I9_9BACT</name>
<reference evidence="1 2" key="2">
    <citation type="submission" date="2012-02" db="EMBL/GenBank/DDBJ databases">
        <title>Improved High-Quality Draft sequence of Desulfobacter postgatei 2ac9.</title>
        <authorList>
            <consortium name="US DOE Joint Genome Institute"/>
            <person name="Lucas S."/>
            <person name="Han J."/>
            <person name="Lapidus A."/>
            <person name="Cheng J.-F."/>
            <person name="Goodwin L."/>
            <person name="Pitluck S."/>
            <person name="Peters L."/>
            <person name="Ovchinnikova G."/>
            <person name="Held B."/>
            <person name="Detter J.C."/>
            <person name="Han C."/>
            <person name="Tapia R."/>
            <person name="Land M."/>
            <person name="Hauser L."/>
            <person name="Kyrpides N."/>
            <person name="Ivanova N."/>
            <person name="Pagani I."/>
            <person name="Orellana R."/>
            <person name="Lovley D."/>
            <person name="Woyke T."/>
        </authorList>
    </citation>
    <scope>NUCLEOTIDE SEQUENCE [LARGE SCALE GENOMIC DNA]</scope>
    <source>
        <strain evidence="1 2">2ac9</strain>
    </source>
</reference>
<dbReference type="STRING" id="879212.DespoDRAFT_03713"/>
<dbReference type="AlphaFoldDB" id="I5B7I9"/>
<dbReference type="Proteomes" id="UP000005778">
    <property type="component" value="Chromosome"/>
</dbReference>
<gene>
    <name evidence="1" type="ORF">DespoDRAFT_03713</name>
</gene>
<dbReference type="RefSeq" id="WP_004075668.1">
    <property type="nucleotide sequence ID" value="NZ_CM001488.1"/>
</dbReference>
<accession>I5B7I9</accession>
<proteinExistence type="predicted"/>
<protein>
    <submittedName>
        <fullName evidence="1">Uncharacterized protein</fullName>
    </submittedName>
</protein>
<dbReference type="HOGENOM" id="CLU_186918_0_0_7"/>
<dbReference type="EMBL" id="CM001488">
    <property type="protein sequence ID" value="EIM65452.1"/>
    <property type="molecule type" value="Genomic_DNA"/>
</dbReference>